<evidence type="ECO:0000256" key="6">
    <source>
        <dbReference type="ARBA" id="ARBA00022833"/>
    </source>
</evidence>
<sequence length="136" mass="14975">MNPVTGSSNLGHDVQVPPYPPMNAPPPYSESAAYPQYNTAEIYPPPFPVVQQPTVCTQVVTFGPVPTAAYCAHCNQQVVTEVHYVTGALTWLLCAIIFFFTGPLFCFLIPFCVDDCKDAVHSCPRCNMTLGTYRRL</sequence>
<dbReference type="GO" id="GO:0031902">
    <property type="term" value="C:late endosome membrane"/>
    <property type="evidence" value="ECO:0007669"/>
    <property type="project" value="UniProtKB-SubCell"/>
</dbReference>
<evidence type="ECO:0000256" key="4">
    <source>
        <dbReference type="ARBA" id="ARBA00005975"/>
    </source>
</evidence>
<dbReference type="InterPro" id="IPR006629">
    <property type="entry name" value="LITAF"/>
</dbReference>
<keyword evidence="8" id="KW-0812">Transmembrane</keyword>
<keyword evidence="6" id="KW-0862">Zinc</keyword>
<dbReference type="PANTHER" id="PTHR23292:SF6">
    <property type="entry name" value="FI16602P1-RELATED"/>
    <property type="match status" value="1"/>
</dbReference>
<comment type="caution">
    <text evidence="10">The sequence shown here is derived from an EMBL/GenBank/DDBJ whole genome shotgun (WGS) entry which is preliminary data.</text>
</comment>
<evidence type="ECO:0000256" key="3">
    <source>
        <dbReference type="ARBA" id="ARBA00004630"/>
    </source>
</evidence>
<dbReference type="EMBL" id="JXXN02014958">
    <property type="protein sequence ID" value="THD18329.1"/>
    <property type="molecule type" value="Genomic_DNA"/>
</dbReference>
<dbReference type="Proteomes" id="UP000230066">
    <property type="component" value="Unassembled WGS sequence"/>
</dbReference>
<dbReference type="PROSITE" id="PS51837">
    <property type="entry name" value="LITAF"/>
    <property type="match status" value="1"/>
</dbReference>
<evidence type="ECO:0000256" key="8">
    <source>
        <dbReference type="SAM" id="Phobius"/>
    </source>
</evidence>
<comment type="similarity">
    <text evidence="4">Belongs to the CDIP1/LITAF family.</text>
</comment>
<feature type="transmembrane region" description="Helical" evidence="8">
    <location>
        <begin position="88"/>
        <end position="113"/>
    </location>
</feature>
<gene>
    <name evidence="10" type="ORF">D915_009150</name>
</gene>
<evidence type="ECO:0000259" key="9">
    <source>
        <dbReference type="PROSITE" id="PS51837"/>
    </source>
</evidence>
<keyword evidence="11" id="KW-1185">Reference proteome</keyword>
<keyword evidence="7 8" id="KW-0472">Membrane</keyword>
<dbReference type="InterPro" id="IPR037519">
    <property type="entry name" value="LITAF_fam"/>
</dbReference>
<comment type="subcellular location">
    <subcellularLocation>
        <location evidence="2">Endosome membrane</location>
        <topology evidence="2">Peripheral membrane protein</topology>
    </subcellularLocation>
    <subcellularLocation>
        <location evidence="1">Late endosome membrane</location>
    </subcellularLocation>
    <subcellularLocation>
        <location evidence="3">Lysosome membrane</location>
        <topology evidence="3">Peripheral membrane protein</topology>
        <orientation evidence="3">Cytoplasmic side</orientation>
    </subcellularLocation>
</comment>
<reference evidence="10" key="1">
    <citation type="submission" date="2019-03" db="EMBL/GenBank/DDBJ databases">
        <title>Improved annotation for the trematode Fasciola hepatica.</title>
        <authorList>
            <person name="Choi Y.-J."/>
            <person name="Martin J."/>
            <person name="Mitreva M."/>
        </authorList>
    </citation>
    <scope>NUCLEOTIDE SEQUENCE [LARGE SCALE GENOMIC DNA]</scope>
</reference>
<protein>
    <submittedName>
        <fullName evidence="10">Lipopolysaccharide induced TNF alpha factor</fullName>
    </submittedName>
</protein>
<evidence type="ECO:0000256" key="7">
    <source>
        <dbReference type="ARBA" id="ARBA00023136"/>
    </source>
</evidence>
<evidence type="ECO:0000313" key="10">
    <source>
        <dbReference type="EMBL" id="THD18329.1"/>
    </source>
</evidence>
<dbReference type="GO" id="GO:0008270">
    <property type="term" value="F:zinc ion binding"/>
    <property type="evidence" value="ECO:0007669"/>
    <property type="project" value="TreeGrafter"/>
</dbReference>
<dbReference type="SMART" id="SM00714">
    <property type="entry name" value="LITAF"/>
    <property type="match status" value="1"/>
</dbReference>
<evidence type="ECO:0000256" key="2">
    <source>
        <dbReference type="ARBA" id="ARBA00004481"/>
    </source>
</evidence>
<organism evidence="10 11">
    <name type="scientific">Fasciola hepatica</name>
    <name type="common">Liver fluke</name>
    <dbReference type="NCBI Taxonomy" id="6192"/>
    <lineage>
        <taxon>Eukaryota</taxon>
        <taxon>Metazoa</taxon>
        <taxon>Spiralia</taxon>
        <taxon>Lophotrochozoa</taxon>
        <taxon>Platyhelminthes</taxon>
        <taxon>Trematoda</taxon>
        <taxon>Digenea</taxon>
        <taxon>Plagiorchiida</taxon>
        <taxon>Echinostomata</taxon>
        <taxon>Echinostomatoidea</taxon>
        <taxon>Fasciolidae</taxon>
        <taxon>Fasciola</taxon>
    </lineage>
</organism>
<dbReference type="PANTHER" id="PTHR23292">
    <property type="entry name" value="LIPOPOLYSACCHARIDE-INDUCED TUMOR NECROSIS FACTOR-ALPHA FACTOR"/>
    <property type="match status" value="1"/>
</dbReference>
<accession>A0A4E0QUK4</accession>
<keyword evidence="5" id="KW-0479">Metal-binding</keyword>
<dbReference type="Pfam" id="PF10601">
    <property type="entry name" value="zf-LITAF-like"/>
    <property type="match status" value="1"/>
</dbReference>
<evidence type="ECO:0000256" key="1">
    <source>
        <dbReference type="ARBA" id="ARBA00004414"/>
    </source>
</evidence>
<dbReference type="GO" id="GO:0005765">
    <property type="term" value="C:lysosomal membrane"/>
    <property type="evidence" value="ECO:0007669"/>
    <property type="project" value="UniProtKB-SubCell"/>
</dbReference>
<feature type="domain" description="LITAF" evidence="9">
    <location>
        <begin position="51"/>
        <end position="135"/>
    </location>
</feature>
<name>A0A4E0QUK4_FASHE</name>
<evidence type="ECO:0000256" key="5">
    <source>
        <dbReference type="ARBA" id="ARBA00022723"/>
    </source>
</evidence>
<dbReference type="AlphaFoldDB" id="A0A4E0QUK4"/>
<keyword evidence="8" id="KW-1133">Transmembrane helix</keyword>
<evidence type="ECO:0000313" key="11">
    <source>
        <dbReference type="Proteomes" id="UP000230066"/>
    </source>
</evidence>
<proteinExistence type="inferred from homology"/>